<gene>
    <name evidence="1" type="ORF">MILVUS5_LOCUS23021</name>
</gene>
<organism evidence="1 2">
    <name type="scientific">Trifolium pratense</name>
    <name type="common">Red clover</name>
    <dbReference type="NCBI Taxonomy" id="57577"/>
    <lineage>
        <taxon>Eukaryota</taxon>
        <taxon>Viridiplantae</taxon>
        <taxon>Streptophyta</taxon>
        <taxon>Embryophyta</taxon>
        <taxon>Tracheophyta</taxon>
        <taxon>Spermatophyta</taxon>
        <taxon>Magnoliopsida</taxon>
        <taxon>eudicotyledons</taxon>
        <taxon>Gunneridae</taxon>
        <taxon>Pentapetalae</taxon>
        <taxon>rosids</taxon>
        <taxon>fabids</taxon>
        <taxon>Fabales</taxon>
        <taxon>Fabaceae</taxon>
        <taxon>Papilionoideae</taxon>
        <taxon>50 kb inversion clade</taxon>
        <taxon>NPAAA clade</taxon>
        <taxon>Hologalegina</taxon>
        <taxon>IRL clade</taxon>
        <taxon>Trifolieae</taxon>
        <taxon>Trifolium</taxon>
    </lineage>
</organism>
<comment type="caution">
    <text evidence="1">The sequence shown here is derived from an EMBL/GenBank/DDBJ whole genome shotgun (WGS) entry which is preliminary data.</text>
</comment>
<dbReference type="EMBL" id="CASHSV030000206">
    <property type="protein sequence ID" value="CAJ2656227.1"/>
    <property type="molecule type" value="Genomic_DNA"/>
</dbReference>
<keyword evidence="2" id="KW-1185">Reference proteome</keyword>
<accession>A0ACB0KG08</accession>
<evidence type="ECO:0000313" key="2">
    <source>
        <dbReference type="Proteomes" id="UP001177021"/>
    </source>
</evidence>
<sequence length="81" mass="9421">MMYPSLHLEEESTSSASRSRSRHFPRLLLIKSLGCLVLLYDAKNENVVEKWTLFISLDFCCFLLLVNDDEHKNENVVEKTC</sequence>
<evidence type="ECO:0000313" key="1">
    <source>
        <dbReference type="EMBL" id="CAJ2656227.1"/>
    </source>
</evidence>
<dbReference type="Proteomes" id="UP001177021">
    <property type="component" value="Unassembled WGS sequence"/>
</dbReference>
<reference evidence="1" key="1">
    <citation type="submission" date="2023-10" db="EMBL/GenBank/DDBJ databases">
        <authorList>
            <person name="Rodriguez Cubillos JULIANA M."/>
            <person name="De Vega J."/>
        </authorList>
    </citation>
    <scope>NUCLEOTIDE SEQUENCE</scope>
</reference>
<name>A0ACB0KG08_TRIPR</name>
<proteinExistence type="predicted"/>
<protein>
    <submittedName>
        <fullName evidence="1">Uncharacterized protein</fullName>
    </submittedName>
</protein>